<gene>
    <name evidence="1" type="ORF">Pint_35846</name>
</gene>
<comment type="caution">
    <text evidence="1">The sequence shown here is derived from an EMBL/GenBank/DDBJ whole genome shotgun (WGS) entry which is preliminary data.</text>
</comment>
<proteinExistence type="predicted"/>
<evidence type="ECO:0000313" key="1">
    <source>
        <dbReference type="EMBL" id="KAJ0027840.1"/>
    </source>
</evidence>
<reference evidence="2" key="1">
    <citation type="journal article" date="2023" name="G3 (Bethesda)">
        <title>Genome assembly and association tests identify interacting loci associated with vigor, precocity, and sex in interspecific pistachio rootstocks.</title>
        <authorList>
            <person name="Palmer W."/>
            <person name="Jacygrad E."/>
            <person name="Sagayaradj S."/>
            <person name="Cavanaugh K."/>
            <person name="Han R."/>
            <person name="Bertier L."/>
            <person name="Beede B."/>
            <person name="Kafkas S."/>
            <person name="Golino D."/>
            <person name="Preece J."/>
            <person name="Michelmore R."/>
        </authorList>
    </citation>
    <scope>NUCLEOTIDE SEQUENCE [LARGE SCALE GENOMIC DNA]</scope>
</reference>
<keyword evidence="2" id="KW-1185">Reference proteome</keyword>
<dbReference type="Proteomes" id="UP001163603">
    <property type="component" value="Chromosome 9"/>
</dbReference>
<protein>
    <submittedName>
        <fullName evidence="1">Uncharacterized protein</fullName>
    </submittedName>
</protein>
<name>A0ACC0Y157_9ROSI</name>
<sequence length="345" mass="39156">MECSLSWVVWSSIFFISVPLFLLLRGRESKNGERQPPGPRGLPIVGNIFDLGTIPHQTLYNLIPKYGPILWLKLGSINTLTIQSAQTATEFFKNHDHIFSDRKCPIALTSHKYNQGSLAIGQYGVYWRILRRICSMELLVNKRINETAHVRRKCIDNMMQFIEDDVAAAQARGELGEVNLVHYLFVMAFNIVGNLTVSRDLLNSHSKEGEEFFAAMSKVMEWAGAPNLSDFFPFLERLDPQGIKKDMDRDMGRAMKIIAGLVKERTAGDNKMTKEKRMKDFLDAVLEYERGDGKEGPDRISNQNVIIIILLGGNVTPESIDMSERMGITVRRLVPLKVIPKKRVM</sequence>
<accession>A0ACC0Y157</accession>
<organism evidence="1 2">
    <name type="scientific">Pistacia integerrima</name>
    <dbReference type="NCBI Taxonomy" id="434235"/>
    <lineage>
        <taxon>Eukaryota</taxon>
        <taxon>Viridiplantae</taxon>
        <taxon>Streptophyta</taxon>
        <taxon>Embryophyta</taxon>
        <taxon>Tracheophyta</taxon>
        <taxon>Spermatophyta</taxon>
        <taxon>Magnoliopsida</taxon>
        <taxon>eudicotyledons</taxon>
        <taxon>Gunneridae</taxon>
        <taxon>Pentapetalae</taxon>
        <taxon>rosids</taxon>
        <taxon>malvids</taxon>
        <taxon>Sapindales</taxon>
        <taxon>Anacardiaceae</taxon>
        <taxon>Pistacia</taxon>
    </lineage>
</organism>
<evidence type="ECO:0000313" key="2">
    <source>
        <dbReference type="Proteomes" id="UP001163603"/>
    </source>
</evidence>
<dbReference type="EMBL" id="CM047744">
    <property type="protein sequence ID" value="KAJ0027840.1"/>
    <property type="molecule type" value="Genomic_DNA"/>
</dbReference>